<dbReference type="STRING" id="4781.A0A0P1B7N3"/>
<sequence>MGCILTKVCQDEDPLMLGDPDLYNCEQNEITTLPSSRVLSLDSSGVSERHQVTPVYKTTELGSDTDSLSLLVYGGGVPGVALETDGADSPELTGTRDGGYKSRNGRLQWGLPLSVGATASLGPGECIAGGNHGALGPIRNGGCCTPCSEPVAGSTSG</sequence>
<evidence type="ECO:0000313" key="1">
    <source>
        <dbReference type="EMBL" id="CEG50370.1"/>
    </source>
</evidence>
<dbReference type="AlphaFoldDB" id="A0A0P1B7N3"/>
<dbReference type="GeneID" id="36403137"/>
<organism evidence="1 2">
    <name type="scientific">Plasmopara halstedii</name>
    <name type="common">Downy mildew of sunflower</name>
    <dbReference type="NCBI Taxonomy" id="4781"/>
    <lineage>
        <taxon>Eukaryota</taxon>
        <taxon>Sar</taxon>
        <taxon>Stramenopiles</taxon>
        <taxon>Oomycota</taxon>
        <taxon>Peronosporomycetes</taxon>
        <taxon>Peronosporales</taxon>
        <taxon>Peronosporaceae</taxon>
        <taxon>Plasmopara</taxon>
    </lineage>
</organism>
<name>A0A0P1B7N3_PLAHL</name>
<proteinExistence type="predicted"/>
<dbReference type="Proteomes" id="UP000054928">
    <property type="component" value="Unassembled WGS sequence"/>
</dbReference>
<evidence type="ECO:0000313" key="2">
    <source>
        <dbReference type="Proteomes" id="UP000054928"/>
    </source>
</evidence>
<reference evidence="2" key="1">
    <citation type="submission" date="2014-09" db="EMBL/GenBank/DDBJ databases">
        <authorList>
            <person name="Sharma Rahul"/>
            <person name="Thines Marco"/>
        </authorList>
    </citation>
    <scope>NUCLEOTIDE SEQUENCE [LARGE SCALE GENOMIC DNA]</scope>
</reference>
<dbReference type="EMBL" id="CCYD01003105">
    <property type="protein sequence ID" value="CEG50370.1"/>
    <property type="molecule type" value="Genomic_DNA"/>
</dbReference>
<keyword evidence="2" id="KW-1185">Reference proteome</keyword>
<protein>
    <submittedName>
        <fullName evidence="1">Protein phosphatase</fullName>
    </submittedName>
</protein>
<dbReference type="RefSeq" id="XP_024586739.1">
    <property type="nucleotide sequence ID" value="XM_024721662.1"/>
</dbReference>
<accession>A0A0P1B7N3</accession>